<protein>
    <recommendedName>
        <fullName evidence="2">ASX DEUBAD domain-containing protein</fullName>
    </recommendedName>
</protein>
<evidence type="ECO:0000313" key="4">
    <source>
        <dbReference type="Proteomes" id="UP000008177"/>
    </source>
</evidence>
<proteinExistence type="predicted"/>
<dbReference type="InParanoid" id="G2Y7Y7"/>
<reference evidence="4" key="1">
    <citation type="journal article" date="2011" name="PLoS Genet.">
        <title>Genomic analysis of the necrotrophic fungal pathogens Sclerotinia sclerotiorum and Botrytis cinerea.</title>
        <authorList>
            <person name="Amselem J."/>
            <person name="Cuomo C.A."/>
            <person name="van Kan J.A."/>
            <person name="Viaud M."/>
            <person name="Benito E.P."/>
            <person name="Couloux A."/>
            <person name="Coutinho P.M."/>
            <person name="de Vries R.P."/>
            <person name="Dyer P.S."/>
            <person name="Fillinger S."/>
            <person name="Fournier E."/>
            <person name="Gout L."/>
            <person name="Hahn M."/>
            <person name="Kohn L."/>
            <person name="Lapalu N."/>
            <person name="Plummer K.M."/>
            <person name="Pradier J.M."/>
            <person name="Quevillon E."/>
            <person name="Sharon A."/>
            <person name="Simon A."/>
            <person name="ten Have A."/>
            <person name="Tudzynski B."/>
            <person name="Tudzynski P."/>
            <person name="Wincker P."/>
            <person name="Andrew M."/>
            <person name="Anthouard V."/>
            <person name="Beever R.E."/>
            <person name="Beffa R."/>
            <person name="Benoit I."/>
            <person name="Bouzid O."/>
            <person name="Brault B."/>
            <person name="Chen Z."/>
            <person name="Choquer M."/>
            <person name="Collemare J."/>
            <person name="Cotton P."/>
            <person name="Danchin E.G."/>
            <person name="Da Silva C."/>
            <person name="Gautier A."/>
            <person name="Giraud C."/>
            <person name="Giraud T."/>
            <person name="Gonzalez C."/>
            <person name="Grossetete S."/>
            <person name="Guldener U."/>
            <person name="Henrissat B."/>
            <person name="Howlett B.J."/>
            <person name="Kodira C."/>
            <person name="Kretschmer M."/>
            <person name="Lappartient A."/>
            <person name="Leroch M."/>
            <person name="Levis C."/>
            <person name="Mauceli E."/>
            <person name="Neuveglise C."/>
            <person name="Oeser B."/>
            <person name="Pearson M."/>
            <person name="Poulain J."/>
            <person name="Poussereau N."/>
            <person name="Quesneville H."/>
            <person name="Rascle C."/>
            <person name="Schumacher J."/>
            <person name="Segurens B."/>
            <person name="Sexton A."/>
            <person name="Silva E."/>
            <person name="Sirven C."/>
            <person name="Soanes D.M."/>
            <person name="Talbot N.J."/>
            <person name="Templeton M."/>
            <person name="Yandava C."/>
            <person name="Yarden O."/>
            <person name="Zeng Q."/>
            <person name="Rollins J.A."/>
            <person name="Lebrun M.H."/>
            <person name="Dickman M."/>
        </authorList>
    </citation>
    <scope>NUCLEOTIDE SEQUENCE [LARGE SCALE GENOMIC DNA]</scope>
    <source>
        <strain evidence="4">T4</strain>
    </source>
</reference>
<dbReference type="Proteomes" id="UP000008177">
    <property type="component" value="Unplaced contigs"/>
</dbReference>
<dbReference type="HOGENOM" id="CLU_059752_0_0_1"/>
<feature type="region of interest" description="Disordered" evidence="1">
    <location>
        <begin position="177"/>
        <end position="254"/>
    </location>
</feature>
<feature type="compositionally biased region" description="Basic residues" evidence="1">
    <location>
        <begin position="233"/>
        <end position="250"/>
    </location>
</feature>
<dbReference type="STRING" id="999810.G2Y7Y7"/>
<organism evidence="3 4">
    <name type="scientific">Botryotinia fuckeliana (strain T4)</name>
    <name type="common">Noble rot fungus</name>
    <name type="synonym">Botrytis cinerea</name>
    <dbReference type="NCBI Taxonomy" id="999810"/>
    <lineage>
        <taxon>Eukaryota</taxon>
        <taxon>Fungi</taxon>
        <taxon>Dikarya</taxon>
        <taxon>Ascomycota</taxon>
        <taxon>Pezizomycotina</taxon>
        <taxon>Leotiomycetes</taxon>
        <taxon>Helotiales</taxon>
        <taxon>Sclerotiniaceae</taxon>
        <taxon>Botrytis</taxon>
    </lineage>
</organism>
<feature type="region of interest" description="Disordered" evidence="1">
    <location>
        <begin position="352"/>
        <end position="389"/>
    </location>
</feature>
<evidence type="ECO:0000313" key="3">
    <source>
        <dbReference type="EMBL" id="CCD48715.1"/>
    </source>
</evidence>
<sequence>MYRRSCADLHLILERPEKEDLRKVQIKKFIIQRGGSVQKELVTSMDSKAPLSHEATNDAPSEEEATTDIYYILKRIFCAPPVPETAAPPSSPVLGPADSGINSQTAAAATSVPLSEASLSAYNEAIGVLDPIAPYQTAARPERDLAPTREMSQFPGERPLSAHFMISSCSDKAYVPTPFNTPRTASRRESHPHLAQASSPRREEKPTLRGAAPRLRGGGGVGENEKVYLRGGGPKKRRGAAAGNGRKKPKPDKYADVDHLLSDFKSPIFQEDANIKAVLTHPLTRQTMTEQSEPYPFDEMTGDEIATTVADFKSDGSYGRFDPDWIDQAIKASQIRASGGYDAYLDSQFAEDWAEDEEGVSDEEMKDLNSNGGGGGGGETKPEKEDEKN</sequence>
<dbReference type="OrthoDB" id="2289918at2759"/>
<dbReference type="AlphaFoldDB" id="G2Y7Y7"/>
<name>G2Y7Y7_BOTF4</name>
<dbReference type="Pfam" id="PF13919">
    <property type="entry name" value="ASXH"/>
    <property type="match status" value="1"/>
</dbReference>
<dbReference type="EMBL" id="FQ790296">
    <property type="protein sequence ID" value="CCD48715.1"/>
    <property type="molecule type" value="Genomic_DNA"/>
</dbReference>
<accession>G2Y7Y7</accession>
<evidence type="ECO:0000256" key="1">
    <source>
        <dbReference type="SAM" id="MobiDB-lite"/>
    </source>
</evidence>
<feature type="domain" description="ASX DEUBAD" evidence="2">
    <location>
        <begin position="304"/>
        <end position="354"/>
    </location>
</feature>
<dbReference type="InterPro" id="IPR028020">
    <property type="entry name" value="ASX_DEUBAD_dom"/>
</dbReference>
<feature type="compositionally biased region" description="Acidic residues" evidence="1">
    <location>
        <begin position="352"/>
        <end position="365"/>
    </location>
</feature>
<feature type="compositionally biased region" description="Basic and acidic residues" evidence="1">
    <location>
        <begin position="380"/>
        <end position="389"/>
    </location>
</feature>
<gene>
    <name evidence="3" type="ORF">BofuT4_P033570.1</name>
</gene>
<evidence type="ECO:0000259" key="2">
    <source>
        <dbReference type="Pfam" id="PF13919"/>
    </source>
</evidence>